<dbReference type="PANTHER" id="PTHR43685">
    <property type="entry name" value="GLYCOSYLTRANSFERASE"/>
    <property type="match status" value="1"/>
</dbReference>
<dbReference type="GO" id="GO:0016740">
    <property type="term" value="F:transferase activity"/>
    <property type="evidence" value="ECO:0007669"/>
    <property type="project" value="UniProtKB-KW"/>
</dbReference>
<name>A0A1V0UN95_STRVN</name>
<dbReference type="KEGG" id="svu:B1H20_29930"/>
<evidence type="ECO:0000256" key="2">
    <source>
        <dbReference type="SAM" id="MobiDB-lite"/>
    </source>
</evidence>
<dbReference type="Pfam" id="PF02709">
    <property type="entry name" value="Glyco_transf_7C"/>
    <property type="match status" value="1"/>
</dbReference>
<proteinExistence type="predicted"/>
<dbReference type="STRING" id="1935.B1H20_29930"/>
<accession>A0A1V0UN95</accession>
<organism evidence="5 6">
    <name type="scientific">Streptomyces violaceoruber</name>
    <dbReference type="NCBI Taxonomy" id="1935"/>
    <lineage>
        <taxon>Bacteria</taxon>
        <taxon>Bacillati</taxon>
        <taxon>Actinomycetota</taxon>
        <taxon>Actinomycetes</taxon>
        <taxon>Kitasatosporales</taxon>
        <taxon>Streptomycetaceae</taxon>
        <taxon>Streptomyces</taxon>
        <taxon>Streptomyces violaceoruber group</taxon>
    </lineage>
</organism>
<evidence type="ECO:0000256" key="1">
    <source>
        <dbReference type="ARBA" id="ARBA00022679"/>
    </source>
</evidence>
<dbReference type="Gene3D" id="3.90.550.10">
    <property type="entry name" value="Spore Coat Polysaccharide Biosynthesis Protein SpsA, Chain A"/>
    <property type="match status" value="1"/>
</dbReference>
<keyword evidence="1" id="KW-0808">Transferase</keyword>
<evidence type="ECO:0008006" key="7">
    <source>
        <dbReference type="Google" id="ProtNLM"/>
    </source>
</evidence>
<sequence>MGDGRGGGHHSHRGARHRSRRRGVPPGTGHHVRLQPPPRRPSRPPRAAGRPRERVAGRDRTGQGVRRPARRHPGHAPPQSALAHRTSPLRPGAVAAGGRLPGRRPPPGVRRPGPAGGSRPVLSVVIPTRSKAPSLRATLVALAAQGHRGPYEVVVVDDGSTDGTRELLHRLAGEAAGPAPRVVEGPERGRAAARNAGAEAARGRRLLFLDDDILTAPGHLNAHQDLSEAQALAHGPLREFPGARRWLERHAASDAAELAAAAARVAAGEEGRLLRNTLETLVCAMDEGKVPPVAPWAACVGANTSLPRALFEEVGGFDEGFGRGWGCEDLELGVRALAAGAHVVVPAPAAGVHLTHARPDRWEQHAANLDRFTALHGLRAVRELPRLLGEGGGVAAYVAACTGAAPAVR</sequence>
<dbReference type="PANTHER" id="PTHR43685:SF3">
    <property type="entry name" value="SLR2126 PROTEIN"/>
    <property type="match status" value="1"/>
</dbReference>
<dbReference type="SUPFAM" id="SSF53448">
    <property type="entry name" value="Nucleotide-diphospho-sugar transferases"/>
    <property type="match status" value="1"/>
</dbReference>
<dbReference type="CDD" id="cd00761">
    <property type="entry name" value="Glyco_tranf_GTA_type"/>
    <property type="match status" value="1"/>
</dbReference>
<dbReference type="InterPro" id="IPR001173">
    <property type="entry name" value="Glyco_trans_2-like"/>
</dbReference>
<dbReference type="EMBL" id="CP020570">
    <property type="protein sequence ID" value="ARF66452.1"/>
    <property type="molecule type" value="Genomic_DNA"/>
</dbReference>
<dbReference type="AlphaFoldDB" id="A0A1V0UN95"/>
<reference evidence="5 6" key="1">
    <citation type="submission" date="2017-03" db="EMBL/GenBank/DDBJ databases">
        <title>Complete Genome Sequence of a natural compounds producer, Streptomyces violaceus S21.</title>
        <authorList>
            <person name="Zhong C."/>
            <person name="Zhao Z."/>
            <person name="Fu J."/>
            <person name="Zong G."/>
            <person name="Qin R."/>
            <person name="Cao G."/>
        </authorList>
    </citation>
    <scope>NUCLEOTIDE SEQUENCE [LARGE SCALE GENOMIC DNA]</scope>
    <source>
        <strain evidence="5 6">S21</strain>
    </source>
</reference>
<feature type="domain" description="Glycosyltransferase 2-like" evidence="3">
    <location>
        <begin position="123"/>
        <end position="227"/>
    </location>
</feature>
<feature type="domain" description="Galactosyltransferase C-terminal" evidence="4">
    <location>
        <begin position="294"/>
        <end position="348"/>
    </location>
</feature>
<protein>
    <recommendedName>
        <fullName evidence="7">Glycosyltransferase 2-like domain-containing protein</fullName>
    </recommendedName>
</protein>
<evidence type="ECO:0000259" key="4">
    <source>
        <dbReference type="Pfam" id="PF02709"/>
    </source>
</evidence>
<dbReference type="InterPro" id="IPR050834">
    <property type="entry name" value="Glycosyltransf_2"/>
</dbReference>
<evidence type="ECO:0000259" key="3">
    <source>
        <dbReference type="Pfam" id="PF00535"/>
    </source>
</evidence>
<evidence type="ECO:0000313" key="6">
    <source>
        <dbReference type="Proteomes" id="UP000192445"/>
    </source>
</evidence>
<evidence type="ECO:0000313" key="5">
    <source>
        <dbReference type="EMBL" id="ARF66452.1"/>
    </source>
</evidence>
<feature type="compositionally biased region" description="Basic residues" evidence="2">
    <location>
        <begin position="7"/>
        <end position="23"/>
    </location>
</feature>
<gene>
    <name evidence="5" type="ORF">B1H20_29930</name>
</gene>
<dbReference type="InterPro" id="IPR029044">
    <property type="entry name" value="Nucleotide-diphossugar_trans"/>
</dbReference>
<feature type="compositionally biased region" description="Basic and acidic residues" evidence="2">
    <location>
        <begin position="50"/>
        <end position="61"/>
    </location>
</feature>
<dbReference type="Pfam" id="PF00535">
    <property type="entry name" value="Glycos_transf_2"/>
    <property type="match status" value="1"/>
</dbReference>
<dbReference type="Proteomes" id="UP000192445">
    <property type="component" value="Chromosome"/>
</dbReference>
<feature type="compositionally biased region" description="Low complexity" evidence="2">
    <location>
        <begin position="88"/>
        <end position="98"/>
    </location>
</feature>
<dbReference type="InterPro" id="IPR027791">
    <property type="entry name" value="Galactosyl_T_C"/>
</dbReference>
<feature type="region of interest" description="Disordered" evidence="2">
    <location>
        <begin position="1"/>
        <end position="121"/>
    </location>
</feature>